<organism evidence="3 4">
    <name type="scientific">Kutzneria buriramensis</name>
    <dbReference type="NCBI Taxonomy" id="1045776"/>
    <lineage>
        <taxon>Bacteria</taxon>
        <taxon>Bacillati</taxon>
        <taxon>Actinomycetota</taxon>
        <taxon>Actinomycetes</taxon>
        <taxon>Pseudonocardiales</taxon>
        <taxon>Pseudonocardiaceae</taxon>
        <taxon>Kutzneria</taxon>
    </lineage>
</organism>
<keyword evidence="2" id="KW-0472">Membrane</keyword>
<dbReference type="EMBL" id="QUNO01000001">
    <property type="protein sequence ID" value="REH55193.1"/>
    <property type="molecule type" value="Genomic_DNA"/>
</dbReference>
<evidence type="ECO:0000313" key="3">
    <source>
        <dbReference type="EMBL" id="REH55193.1"/>
    </source>
</evidence>
<keyword evidence="2" id="KW-0812">Transmembrane</keyword>
<keyword evidence="2" id="KW-1133">Transmembrane helix</keyword>
<gene>
    <name evidence="3" type="ORF">BCF44_101210</name>
</gene>
<name>A0A3E0I8X4_9PSEU</name>
<reference evidence="3 4" key="1">
    <citation type="submission" date="2018-08" db="EMBL/GenBank/DDBJ databases">
        <title>Genomic Encyclopedia of Archaeal and Bacterial Type Strains, Phase II (KMG-II): from individual species to whole genera.</title>
        <authorList>
            <person name="Goeker M."/>
        </authorList>
    </citation>
    <scope>NUCLEOTIDE SEQUENCE [LARGE SCALE GENOMIC DNA]</scope>
    <source>
        <strain evidence="3 4">DSM 45791</strain>
    </source>
</reference>
<protein>
    <submittedName>
        <fullName evidence="3">Uncharacterized protein</fullName>
    </submittedName>
</protein>
<dbReference type="Proteomes" id="UP000256269">
    <property type="component" value="Unassembled WGS sequence"/>
</dbReference>
<dbReference type="AlphaFoldDB" id="A0A3E0I8X4"/>
<sequence length="93" mass="9778">MTETRIPSWGVGPMIGWYALRILCPLPVFTVIVAALAIQVPPAGNPLLAVLYVLVGVAVAFPVTQPIMRDIRMASSPARPAPPTRALTDGTGS</sequence>
<feature type="transmembrane region" description="Helical" evidence="2">
    <location>
        <begin position="46"/>
        <end position="63"/>
    </location>
</feature>
<evidence type="ECO:0000256" key="2">
    <source>
        <dbReference type="SAM" id="Phobius"/>
    </source>
</evidence>
<proteinExistence type="predicted"/>
<evidence type="ECO:0000313" key="4">
    <source>
        <dbReference type="Proteomes" id="UP000256269"/>
    </source>
</evidence>
<evidence type="ECO:0000256" key="1">
    <source>
        <dbReference type="SAM" id="MobiDB-lite"/>
    </source>
</evidence>
<dbReference type="RefSeq" id="WP_116172166.1">
    <property type="nucleotide sequence ID" value="NZ_CP144375.1"/>
</dbReference>
<keyword evidence="4" id="KW-1185">Reference proteome</keyword>
<feature type="region of interest" description="Disordered" evidence="1">
    <location>
        <begin position="74"/>
        <end position="93"/>
    </location>
</feature>
<feature type="transmembrane region" description="Helical" evidence="2">
    <location>
        <begin position="20"/>
        <end position="40"/>
    </location>
</feature>
<comment type="caution">
    <text evidence="3">The sequence shown here is derived from an EMBL/GenBank/DDBJ whole genome shotgun (WGS) entry which is preliminary data.</text>
</comment>
<accession>A0A3E0I8X4</accession>